<dbReference type="Pfam" id="PF00535">
    <property type="entry name" value="Glycos_transf_2"/>
    <property type="match status" value="1"/>
</dbReference>
<protein>
    <submittedName>
        <fullName evidence="3">Glycosyl transferase</fullName>
    </submittedName>
</protein>
<feature type="domain" description="Glycosyltransferase 2-like" evidence="2">
    <location>
        <begin position="7"/>
        <end position="165"/>
    </location>
</feature>
<dbReference type="EMBL" id="FLUO01000001">
    <property type="protein sequence ID" value="SBV97925.1"/>
    <property type="molecule type" value="Genomic_DNA"/>
</dbReference>
<dbReference type="InterPro" id="IPR029044">
    <property type="entry name" value="Nucleotide-diphossugar_trans"/>
</dbReference>
<reference evidence="3" key="1">
    <citation type="submission" date="2016-04" db="EMBL/GenBank/DDBJ databases">
        <authorList>
            <person name="Evans L.H."/>
            <person name="Alamgir A."/>
            <person name="Owens N."/>
            <person name="Weber N.D."/>
            <person name="Virtaneva K."/>
            <person name="Barbian K."/>
            <person name="Babar A."/>
            <person name="Rosenke K."/>
        </authorList>
    </citation>
    <scope>NUCLEOTIDE SEQUENCE</scope>
    <source>
        <strain evidence="3">86</strain>
    </source>
</reference>
<dbReference type="GO" id="GO:0016740">
    <property type="term" value="F:transferase activity"/>
    <property type="evidence" value="ECO:0007669"/>
    <property type="project" value="UniProtKB-KW"/>
</dbReference>
<accession>A0A212JF87</accession>
<evidence type="ECO:0000313" key="3">
    <source>
        <dbReference type="EMBL" id="SBV97925.1"/>
    </source>
</evidence>
<dbReference type="CDD" id="cd04179">
    <property type="entry name" value="DPM_DPG-synthase_like"/>
    <property type="match status" value="1"/>
</dbReference>
<dbReference type="Gene3D" id="3.90.550.10">
    <property type="entry name" value="Spore Coat Polysaccharide Biosynthesis Protein SpsA, Chain A"/>
    <property type="match status" value="1"/>
</dbReference>
<dbReference type="PANTHER" id="PTHR48090">
    <property type="entry name" value="UNDECAPRENYL-PHOSPHATE 4-DEOXY-4-FORMAMIDO-L-ARABINOSE TRANSFERASE-RELATED"/>
    <property type="match status" value="1"/>
</dbReference>
<dbReference type="InterPro" id="IPR050256">
    <property type="entry name" value="Glycosyltransferase_2"/>
</dbReference>
<sequence length="322" mass="35379">MKLIIQIPCYNEEESIAETLAQLPRSLPGVDCVEWLIVNDGSRDRTVERAVAAGVDHVVDLPVNMGLANAFMAGLARAVAEGADVIVNTDADNQYNADDIGALIAPIVDRKAQFVIGDRPIRDVEHFSKGKRFLQRLGSTVVRAVSGTDIRDAPSGFRALSREAALRMNVFDSYTYTLESIIQAGRSNIRITSVPIRVNGETRPSRLVRSIPDYIRRSVGSILRTFFIYKPGRSFFLLGLPPAVVGVLLVMRWTLLYIDGSPRSHVPSLVAGSILLTFAASLWVGGLLGEFLAINRRLLQDVQYMLRRQNAAMGGDEGRNDV</sequence>
<evidence type="ECO:0000256" key="1">
    <source>
        <dbReference type="SAM" id="Phobius"/>
    </source>
</evidence>
<keyword evidence="1" id="KW-1133">Transmembrane helix</keyword>
<keyword evidence="1" id="KW-0472">Membrane</keyword>
<gene>
    <name evidence="3" type="ORF">KL86APRO_10947</name>
</gene>
<keyword evidence="1" id="KW-0812">Transmembrane</keyword>
<proteinExistence type="predicted"/>
<dbReference type="InterPro" id="IPR001173">
    <property type="entry name" value="Glyco_trans_2-like"/>
</dbReference>
<feature type="transmembrane region" description="Helical" evidence="1">
    <location>
        <begin position="270"/>
        <end position="294"/>
    </location>
</feature>
<evidence type="ECO:0000259" key="2">
    <source>
        <dbReference type="Pfam" id="PF00535"/>
    </source>
</evidence>
<dbReference type="SUPFAM" id="SSF53448">
    <property type="entry name" value="Nucleotide-diphospho-sugar transferases"/>
    <property type="match status" value="1"/>
</dbReference>
<feature type="transmembrane region" description="Helical" evidence="1">
    <location>
        <begin position="235"/>
        <end position="258"/>
    </location>
</feature>
<organism evidence="3">
    <name type="scientific">uncultured Alphaproteobacteria bacterium</name>
    <dbReference type="NCBI Taxonomy" id="91750"/>
    <lineage>
        <taxon>Bacteria</taxon>
        <taxon>Pseudomonadati</taxon>
        <taxon>Pseudomonadota</taxon>
        <taxon>Alphaproteobacteria</taxon>
        <taxon>environmental samples</taxon>
    </lineage>
</organism>
<keyword evidence="3" id="KW-0808">Transferase</keyword>
<name>A0A212JF87_9PROT</name>
<dbReference type="PANTHER" id="PTHR48090:SF6">
    <property type="entry name" value="SLR5056 PROTEIN"/>
    <property type="match status" value="1"/>
</dbReference>
<dbReference type="AlphaFoldDB" id="A0A212JF87"/>